<proteinExistence type="predicted"/>
<feature type="non-terminal residue" evidence="2">
    <location>
        <position position="1"/>
    </location>
</feature>
<name>A0A699U284_TANCI</name>
<dbReference type="EMBL" id="BKCJ011286743">
    <property type="protein sequence ID" value="GFD15476.1"/>
    <property type="molecule type" value="Genomic_DNA"/>
</dbReference>
<organism evidence="2">
    <name type="scientific">Tanacetum cinerariifolium</name>
    <name type="common">Dalmatian daisy</name>
    <name type="synonym">Chrysanthemum cinerariifolium</name>
    <dbReference type="NCBI Taxonomy" id="118510"/>
    <lineage>
        <taxon>Eukaryota</taxon>
        <taxon>Viridiplantae</taxon>
        <taxon>Streptophyta</taxon>
        <taxon>Embryophyta</taxon>
        <taxon>Tracheophyta</taxon>
        <taxon>Spermatophyta</taxon>
        <taxon>Magnoliopsida</taxon>
        <taxon>eudicotyledons</taxon>
        <taxon>Gunneridae</taxon>
        <taxon>Pentapetalae</taxon>
        <taxon>asterids</taxon>
        <taxon>campanulids</taxon>
        <taxon>Asterales</taxon>
        <taxon>Asteraceae</taxon>
        <taxon>Asteroideae</taxon>
        <taxon>Anthemideae</taxon>
        <taxon>Anthemidinae</taxon>
        <taxon>Tanacetum</taxon>
    </lineage>
</organism>
<feature type="region of interest" description="Disordered" evidence="1">
    <location>
        <begin position="1"/>
        <end position="25"/>
    </location>
</feature>
<evidence type="ECO:0000313" key="2">
    <source>
        <dbReference type="EMBL" id="GFD15476.1"/>
    </source>
</evidence>
<accession>A0A699U284</accession>
<comment type="caution">
    <text evidence="2">The sequence shown here is derived from an EMBL/GenBank/DDBJ whole genome shotgun (WGS) entry which is preliminary data.</text>
</comment>
<dbReference type="AlphaFoldDB" id="A0A699U284"/>
<evidence type="ECO:0000256" key="1">
    <source>
        <dbReference type="SAM" id="MobiDB-lite"/>
    </source>
</evidence>
<sequence>VVTKPNSPPRRHINHSTSPKASTFPPKVTAVKVPMVNAAQVVQGNWEWKPKCPILDHVSRNTST</sequence>
<reference evidence="2" key="1">
    <citation type="journal article" date="2019" name="Sci. Rep.">
        <title>Draft genome of Tanacetum cinerariifolium, the natural source of mosquito coil.</title>
        <authorList>
            <person name="Yamashiro T."/>
            <person name="Shiraishi A."/>
            <person name="Satake H."/>
            <person name="Nakayama K."/>
        </authorList>
    </citation>
    <scope>NUCLEOTIDE SEQUENCE</scope>
</reference>
<gene>
    <name evidence="2" type="ORF">Tci_887445</name>
</gene>
<protein>
    <submittedName>
        <fullName evidence="2">Uncharacterized protein</fullName>
    </submittedName>
</protein>